<protein>
    <submittedName>
        <fullName evidence="2">Uncharacterized protein</fullName>
    </submittedName>
</protein>
<accession>A0A1W1E822</accession>
<evidence type="ECO:0000313" key="2">
    <source>
        <dbReference type="EMBL" id="SFV90115.1"/>
    </source>
</evidence>
<dbReference type="EMBL" id="FPIB01000010">
    <property type="protein sequence ID" value="SFV90115.1"/>
    <property type="molecule type" value="Genomic_DNA"/>
</dbReference>
<dbReference type="AlphaFoldDB" id="A0A1W1E822"/>
<name>A0A1W1E822_9ZZZZ</name>
<dbReference type="CDD" id="cd22265">
    <property type="entry name" value="UDM1_RNF168"/>
    <property type="match status" value="1"/>
</dbReference>
<gene>
    <name evidence="2" type="ORF">MNB_SV-4-1230</name>
</gene>
<keyword evidence="1" id="KW-0175">Coiled coil</keyword>
<proteinExistence type="predicted"/>
<feature type="coiled-coil region" evidence="1">
    <location>
        <begin position="168"/>
        <end position="198"/>
    </location>
</feature>
<organism evidence="2">
    <name type="scientific">hydrothermal vent metagenome</name>
    <dbReference type="NCBI Taxonomy" id="652676"/>
    <lineage>
        <taxon>unclassified sequences</taxon>
        <taxon>metagenomes</taxon>
        <taxon>ecological metagenomes</taxon>
    </lineage>
</organism>
<reference evidence="2" key="1">
    <citation type="submission" date="2016-10" db="EMBL/GenBank/DDBJ databases">
        <authorList>
            <person name="de Groot N.N."/>
        </authorList>
    </citation>
    <scope>NUCLEOTIDE SEQUENCE</scope>
</reference>
<evidence type="ECO:0000256" key="1">
    <source>
        <dbReference type="SAM" id="Coils"/>
    </source>
</evidence>
<sequence length="307" mass="35114">MKKTYFLIAVLIPLFNACTKMAGYKADYHTYSQNEIKHIIADKTVRYGHQKIYFTKDGHYFRLNPAKNTPYDKGKWYTKSQAIETYNGKHYSLAYLCMQSSLYHYNVCRSVFKNGGKIYFDRFDMPSLKFSQGKTALKKQLLSEDDNISILSAYENMFGKDAEITKRRQKIIAKLEKERKERERLAQLRRKEERERQARLAAKQSYSSKNYIQSDTISICVPSIPRPIEYSQCTISNGGFYATVKLSRGGGMSSSNCYDLNIYHNGSIAIANTCGGVNGSWSYNVNGSSGFAKGIAQTISQMIQQMR</sequence>